<name>A0A560KA16_9PROT</name>
<dbReference type="PROSITE" id="PS50801">
    <property type="entry name" value="STAS"/>
    <property type="match status" value="1"/>
</dbReference>
<dbReference type="InterPro" id="IPR002645">
    <property type="entry name" value="STAS_dom"/>
</dbReference>
<evidence type="ECO:0000313" key="5">
    <source>
        <dbReference type="Proteomes" id="UP000320516"/>
    </source>
</evidence>
<gene>
    <name evidence="4" type="ORF">FBZ87_102470</name>
</gene>
<sequence length="114" mass="12138">MIETEQRGGVLITRVTVRRLDAVITPAFKARMVDLIQGGAERIVLDLADVSFMDSSGLGSVVGCLKLIGTRGDLVLAGIQSPVQRLLQTTRLDRVFKTFPDTDAAVAALTPGGE</sequence>
<dbReference type="InterPro" id="IPR003658">
    <property type="entry name" value="Anti-sigma_ant"/>
</dbReference>
<comment type="similarity">
    <text evidence="1 2">Belongs to the anti-sigma-factor antagonist family.</text>
</comment>
<accession>A0A560KA16</accession>
<dbReference type="NCBIfam" id="TIGR00377">
    <property type="entry name" value="ant_ant_sig"/>
    <property type="match status" value="1"/>
</dbReference>
<dbReference type="Pfam" id="PF01740">
    <property type="entry name" value="STAS"/>
    <property type="match status" value="1"/>
</dbReference>
<evidence type="ECO:0000256" key="1">
    <source>
        <dbReference type="ARBA" id="ARBA00009013"/>
    </source>
</evidence>
<proteinExistence type="inferred from homology"/>
<dbReference type="Gene3D" id="3.30.750.24">
    <property type="entry name" value="STAS domain"/>
    <property type="match status" value="1"/>
</dbReference>
<dbReference type="EMBL" id="VITV01000002">
    <property type="protein sequence ID" value="TWB80046.1"/>
    <property type="molecule type" value="Genomic_DNA"/>
</dbReference>
<dbReference type="CDD" id="cd07043">
    <property type="entry name" value="STAS_anti-anti-sigma_factors"/>
    <property type="match status" value="1"/>
</dbReference>
<organism evidence="4 5">
    <name type="scientific">Nitrospirillum amazonense</name>
    <dbReference type="NCBI Taxonomy" id="28077"/>
    <lineage>
        <taxon>Bacteria</taxon>
        <taxon>Pseudomonadati</taxon>
        <taxon>Pseudomonadota</taxon>
        <taxon>Alphaproteobacteria</taxon>
        <taxon>Rhodospirillales</taxon>
        <taxon>Azospirillaceae</taxon>
        <taxon>Nitrospirillum</taxon>
    </lineage>
</organism>
<feature type="domain" description="STAS" evidence="3">
    <location>
        <begin position="20"/>
        <end position="109"/>
    </location>
</feature>
<protein>
    <recommendedName>
        <fullName evidence="2">Anti-sigma factor antagonist</fullName>
    </recommendedName>
</protein>
<comment type="caution">
    <text evidence="4">The sequence shown here is derived from an EMBL/GenBank/DDBJ whole genome shotgun (WGS) entry which is preliminary data.</text>
</comment>
<dbReference type="GO" id="GO:0043856">
    <property type="term" value="F:anti-sigma factor antagonist activity"/>
    <property type="evidence" value="ECO:0007669"/>
    <property type="project" value="InterPro"/>
</dbReference>
<reference evidence="4 5" key="1">
    <citation type="submission" date="2019-06" db="EMBL/GenBank/DDBJ databases">
        <title>Genomic Encyclopedia of Type Strains, Phase IV (KMG-V): Genome sequencing to study the core and pangenomes of soil and plant-associated prokaryotes.</title>
        <authorList>
            <person name="Whitman W."/>
        </authorList>
    </citation>
    <scope>NUCLEOTIDE SEQUENCE [LARGE SCALE GENOMIC DNA]</scope>
    <source>
        <strain evidence="4 5">BR 12005</strain>
    </source>
</reference>
<dbReference type="AlphaFoldDB" id="A0A560KA16"/>
<dbReference type="SUPFAM" id="SSF52091">
    <property type="entry name" value="SpoIIaa-like"/>
    <property type="match status" value="1"/>
</dbReference>
<dbReference type="RefSeq" id="WP_145609479.1">
    <property type="nucleotide sequence ID" value="NZ_JARPAF010000002.1"/>
</dbReference>
<dbReference type="Proteomes" id="UP000320516">
    <property type="component" value="Unassembled WGS sequence"/>
</dbReference>
<dbReference type="PANTHER" id="PTHR33495">
    <property type="entry name" value="ANTI-SIGMA FACTOR ANTAGONIST TM_1081-RELATED-RELATED"/>
    <property type="match status" value="1"/>
</dbReference>
<dbReference type="PANTHER" id="PTHR33495:SF2">
    <property type="entry name" value="ANTI-SIGMA FACTOR ANTAGONIST TM_1081-RELATED"/>
    <property type="match status" value="1"/>
</dbReference>
<evidence type="ECO:0000259" key="3">
    <source>
        <dbReference type="PROSITE" id="PS50801"/>
    </source>
</evidence>
<evidence type="ECO:0000313" key="4">
    <source>
        <dbReference type="EMBL" id="TWB80046.1"/>
    </source>
</evidence>
<dbReference type="InterPro" id="IPR036513">
    <property type="entry name" value="STAS_dom_sf"/>
</dbReference>
<evidence type="ECO:0000256" key="2">
    <source>
        <dbReference type="RuleBase" id="RU003749"/>
    </source>
</evidence>